<dbReference type="EMBL" id="AMBO01000357">
    <property type="protein sequence ID" value="EKC99898.1"/>
    <property type="molecule type" value="Genomic_DNA"/>
</dbReference>
<feature type="domain" description="F-box" evidence="1">
    <location>
        <begin position="4"/>
        <end position="48"/>
    </location>
</feature>
<reference evidence="2 3" key="1">
    <citation type="journal article" date="2012" name="Eukaryot. Cell">
        <title>Genome sequence of the Trichosporon asahii environmental strain CBS 8904.</title>
        <authorList>
            <person name="Yang R.Y."/>
            <person name="Li H.T."/>
            <person name="Zhu H."/>
            <person name="Zhou G.P."/>
            <person name="Wang M."/>
            <person name="Wang L."/>
        </authorList>
    </citation>
    <scope>NUCLEOTIDE SEQUENCE [LARGE SCALE GENOMIC DNA]</scope>
    <source>
        <strain evidence="2 3">CBS 8904</strain>
    </source>
</reference>
<dbReference type="AlphaFoldDB" id="K1WE54"/>
<accession>K1WE54</accession>
<proteinExistence type="predicted"/>
<dbReference type="InterPro" id="IPR001810">
    <property type="entry name" value="F-box_dom"/>
</dbReference>
<dbReference type="InParanoid" id="K1WE54"/>
<sequence>MPAKATTPKLPAELLLSVFSHLRRHDLAQVCKANSYLRSLARPLFYRFGTLTKFGLHFPGAPSPYPFLDLPELGHARLSSDALERISADLRAIDLPAHLPSDCAAYRNLKMEDLPCHPEVLRIQCAVRVLEDHDEEAPGGDFPHIEPFPSERRCEHAVDGSCDCVHDCSYRRCEYNCFFRSFLVFNKTFDKVVLRDGPMAMFYYDDRRLPDVRPRKEFVAVLDSHDITKTGDHVHGCDIITWGLRPFWGSQVVTVVLWTGSPERGWIPPCINDSHERWISPTAAGNDEGFQRECHGMELFWADMGEQVGFLKESGPACTTVRIVNALSIIECHVNYDTGEYRKRRIRSTGSIESAFREGVRDALRGEDWGGDVQFWTMEEWVALSEWEDVFTCKEIEPFLTRLQALPHP</sequence>
<dbReference type="HOGENOM" id="CLU_055175_0_0_1"/>
<dbReference type="PROSITE" id="PS50181">
    <property type="entry name" value="FBOX"/>
    <property type="match status" value="1"/>
</dbReference>
<evidence type="ECO:0000313" key="3">
    <source>
        <dbReference type="Proteomes" id="UP000006757"/>
    </source>
</evidence>
<dbReference type="InterPro" id="IPR036047">
    <property type="entry name" value="F-box-like_dom_sf"/>
</dbReference>
<keyword evidence="3" id="KW-1185">Reference proteome</keyword>
<dbReference type="Pfam" id="PF12937">
    <property type="entry name" value="F-box-like"/>
    <property type="match status" value="1"/>
</dbReference>
<dbReference type="Proteomes" id="UP000006757">
    <property type="component" value="Unassembled WGS sequence"/>
</dbReference>
<evidence type="ECO:0000313" key="2">
    <source>
        <dbReference type="EMBL" id="EKC99898.1"/>
    </source>
</evidence>
<protein>
    <recommendedName>
        <fullName evidence="1">F-box domain-containing protein</fullName>
    </recommendedName>
</protein>
<name>K1WE54_TRIAC</name>
<dbReference type="SUPFAM" id="SSF81383">
    <property type="entry name" value="F-box domain"/>
    <property type="match status" value="1"/>
</dbReference>
<gene>
    <name evidence="2" type="ORF">A1Q2_05797</name>
</gene>
<comment type="caution">
    <text evidence="2">The sequence shown here is derived from an EMBL/GenBank/DDBJ whole genome shotgun (WGS) entry which is preliminary data.</text>
</comment>
<evidence type="ECO:0000259" key="1">
    <source>
        <dbReference type="PROSITE" id="PS50181"/>
    </source>
</evidence>
<organism evidence="2 3">
    <name type="scientific">Trichosporon asahii var. asahii (strain CBS 8904)</name>
    <name type="common">Yeast</name>
    <dbReference type="NCBI Taxonomy" id="1220162"/>
    <lineage>
        <taxon>Eukaryota</taxon>
        <taxon>Fungi</taxon>
        <taxon>Dikarya</taxon>
        <taxon>Basidiomycota</taxon>
        <taxon>Agaricomycotina</taxon>
        <taxon>Tremellomycetes</taxon>
        <taxon>Trichosporonales</taxon>
        <taxon>Trichosporonaceae</taxon>
        <taxon>Trichosporon</taxon>
    </lineage>
</organism>